<keyword evidence="5" id="KW-1185">Reference proteome</keyword>
<dbReference type="Gene3D" id="3.90.226.10">
    <property type="entry name" value="2-enoyl-CoA Hydratase, Chain A, domain 1"/>
    <property type="match status" value="1"/>
</dbReference>
<dbReference type="RefSeq" id="WP_123098223.1">
    <property type="nucleotide sequence ID" value="NZ_RIBZ01000027.1"/>
</dbReference>
<evidence type="ECO:0000313" key="5">
    <source>
        <dbReference type="Proteomes" id="UP000275401"/>
    </source>
</evidence>
<dbReference type="InterPro" id="IPR051683">
    <property type="entry name" value="Enoyl-CoA_Hydratase/Isomerase"/>
</dbReference>
<proteinExistence type="inferred from homology"/>
<dbReference type="EMBL" id="RIBZ01000027">
    <property type="protein sequence ID" value="RNG38178.1"/>
    <property type="molecule type" value="Genomic_DNA"/>
</dbReference>
<dbReference type="Pfam" id="PF00378">
    <property type="entry name" value="ECH_1"/>
    <property type="match status" value="1"/>
</dbReference>
<evidence type="ECO:0000256" key="3">
    <source>
        <dbReference type="SAM" id="MobiDB-lite"/>
    </source>
</evidence>
<protein>
    <submittedName>
        <fullName evidence="4">Enoyl-CoA hydratase/isomerase family protein</fullName>
    </submittedName>
</protein>
<reference evidence="4 5" key="1">
    <citation type="submission" date="2018-11" db="EMBL/GenBank/DDBJ databases">
        <title>The Potential of Streptomyces as Biocontrol Agents against the Tomato grey mould, Botrytis cinerea (Gray mold) Frontiers in Microbiology.</title>
        <authorList>
            <person name="Li D."/>
        </authorList>
    </citation>
    <scope>NUCLEOTIDE SEQUENCE [LARGE SCALE GENOMIC DNA]</scope>
    <source>
        <strain evidence="4 5">NEAU-LD23</strain>
    </source>
</reference>
<organism evidence="4 5">
    <name type="scientific">Streptomyces botrytidirepellens</name>
    <dbReference type="NCBI Taxonomy" id="2486417"/>
    <lineage>
        <taxon>Bacteria</taxon>
        <taxon>Bacillati</taxon>
        <taxon>Actinomycetota</taxon>
        <taxon>Actinomycetes</taxon>
        <taxon>Kitasatosporales</taxon>
        <taxon>Streptomycetaceae</taxon>
        <taxon>Streptomyces</taxon>
    </lineage>
</organism>
<dbReference type="Gene3D" id="1.10.12.10">
    <property type="entry name" value="Lyase 2-enoyl-coa Hydratase, Chain A, domain 2"/>
    <property type="match status" value="1"/>
</dbReference>
<gene>
    <name evidence="4" type="ORF">EEJ42_01480</name>
</gene>
<dbReference type="InterPro" id="IPR001753">
    <property type="entry name" value="Enoyl-CoA_hydra/iso"/>
</dbReference>
<keyword evidence="4" id="KW-0413">Isomerase</keyword>
<dbReference type="PANTHER" id="PTHR42964">
    <property type="entry name" value="ENOYL-COA HYDRATASE"/>
    <property type="match status" value="1"/>
</dbReference>
<sequence length="264" mass="28283">MDLRRQGPVAHITFDRPEKLHAMDAAGWTGLTERLREAGADPAVRAVVLHGSPRAFCAGNDIDEFFRLTTPQQARDYFIGLVLPAMRAVVECDVPVISAVRGRAIGGGAEIVLVSDLAIAGMNATFRLPEARIGVWPTVFAAVAPYTLAHKPAGLLSLTTRQLDADTALRCAMVHEVVDDQDVDTAAERLAETIAEGSRDAIRHTKRFATARLRTDGMSAVHDALAALADDTLSGPDAAEGTRAFREKRTPSFAVAPPTVRSLP</sequence>
<comment type="caution">
    <text evidence="4">The sequence shown here is derived from an EMBL/GenBank/DDBJ whole genome shotgun (WGS) entry which is preliminary data.</text>
</comment>
<dbReference type="PANTHER" id="PTHR42964:SF1">
    <property type="entry name" value="POLYKETIDE BIOSYNTHESIS ENOYL-COA HYDRATASE PKSH-RELATED"/>
    <property type="match status" value="1"/>
</dbReference>
<feature type="region of interest" description="Disordered" evidence="3">
    <location>
        <begin position="236"/>
        <end position="264"/>
    </location>
</feature>
<dbReference type="InterPro" id="IPR014748">
    <property type="entry name" value="Enoyl-CoA_hydra_C"/>
</dbReference>
<evidence type="ECO:0000256" key="1">
    <source>
        <dbReference type="ARBA" id="ARBA00005254"/>
    </source>
</evidence>
<evidence type="ECO:0000256" key="2">
    <source>
        <dbReference type="RuleBase" id="RU003707"/>
    </source>
</evidence>
<dbReference type="InterPro" id="IPR029045">
    <property type="entry name" value="ClpP/crotonase-like_dom_sf"/>
</dbReference>
<dbReference type="GO" id="GO:0016853">
    <property type="term" value="F:isomerase activity"/>
    <property type="evidence" value="ECO:0007669"/>
    <property type="project" value="UniProtKB-KW"/>
</dbReference>
<accession>A0A3M8X708</accession>
<dbReference type="SUPFAM" id="SSF52096">
    <property type="entry name" value="ClpP/crotonase"/>
    <property type="match status" value="1"/>
</dbReference>
<dbReference type="AlphaFoldDB" id="A0A3M8X708"/>
<evidence type="ECO:0000313" key="4">
    <source>
        <dbReference type="EMBL" id="RNG38178.1"/>
    </source>
</evidence>
<dbReference type="PROSITE" id="PS00166">
    <property type="entry name" value="ENOYL_COA_HYDRATASE"/>
    <property type="match status" value="1"/>
</dbReference>
<name>A0A3M8X708_9ACTN</name>
<dbReference type="CDD" id="cd06558">
    <property type="entry name" value="crotonase-like"/>
    <property type="match status" value="1"/>
</dbReference>
<dbReference type="InterPro" id="IPR018376">
    <property type="entry name" value="Enoyl-CoA_hyd/isom_CS"/>
</dbReference>
<dbReference type="Proteomes" id="UP000275401">
    <property type="component" value="Unassembled WGS sequence"/>
</dbReference>
<comment type="similarity">
    <text evidence="1 2">Belongs to the enoyl-CoA hydratase/isomerase family.</text>
</comment>